<dbReference type="PANTHER" id="PTHR45743:SF2">
    <property type="entry name" value="POTASSIUM CHANNEL AKT1"/>
    <property type="match status" value="1"/>
</dbReference>
<dbReference type="PANTHER" id="PTHR45743">
    <property type="entry name" value="POTASSIUM CHANNEL AKT1"/>
    <property type="match status" value="1"/>
</dbReference>
<keyword evidence="5" id="KW-0851">Voltage-gated channel</keyword>
<organism evidence="12">
    <name type="scientific">Salvia splendens</name>
    <name type="common">Scarlet sage</name>
    <dbReference type="NCBI Taxonomy" id="180675"/>
    <lineage>
        <taxon>Eukaryota</taxon>
        <taxon>Viridiplantae</taxon>
        <taxon>Streptophyta</taxon>
        <taxon>Embryophyta</taxon>
        <taxon>Tracheophyta</taxon>
        <taxon>Spermatophyta</taxon>
        <taxon>Magnoliopsida</taxon>
        <taxon>eudicotyledons</taxon>
        <taxon>Gunneridae</taxon>
        <taxon>Pentapetalae</taxon>
        <taxon>asterids</taxon>
        <taxon>lamiids</taxon>
        <taxon>Lamiales</taxon>
        <taxon>Lamiaceae</taxon>
        <taxon>Nepetoideae</taxon>
        <taxon>Mentheae</taxon>
        <taxon>Salviinae</taxon>
        <taxon>Salvia</taxon>
        <taxon>Salvia subgen. Calosphace</taxon>
        <taxon>core Calosphace</taxon>
    </lineage>
</organism>
<evidence type="ECO:0000256" key="1">
    <source>
        <dbReference type="ARBA" id="ARBA00004141"/>
    </source>
</evidence>
<dbReference type="GO" id="GO:0005249">
    <property type="term" value="F:voltage-gated potassium channel activity"/>
    <property type="evidence" value="ECO:0007669"/>
    <property type="project" value="InterPro"/>
</dbReference>
<keyword evidence="3 10" id="KW-0812">Transmembrane</keyword>
<evidence type="ECO:0000256" key="10">
    <source>
        <dbReference type="SAM" id="Phobius"/>
    </source>
</evidence>
<evidence type="ECO:0000256" key="6">
    <source>
        <dbReference type="ARBA" id="ARBA00022958"/>
    </source>
</evidence>
<sequence length="218" mass="24901">MAIIPLVEMEVLYGPWSFISTADVVSYSLLMLDMVIKLFVEYVDKSTYVVVDSHMEIAMRYAAFSFAPDVLVAIPIGVVSFNFATLIKQYSLLCLIRLWRFKRVFDVFASGWQLLLALLVIFSAFVPPVEMVGIYAINRVACLFYVLPAYNDDPTNTWIGQVMRVGVDSRQLDLWPRYILCMYWSTTTFSTAGYGDLHPVNGVYYIYVVELRSLVLCD</sequence>
<feature type="domain" description="Ion transport" evidence="11">
    <location>
        <begin position="17"/>
        <end position="205"/>
    </location>
</feature>
<dbReference type="Pfam" id="PF00520">
    <property type="entry name" value="Ion_trans"/>
    <property type="match status" value="1"/>
</dbReference>
<dbReference type="SUPFAM" id="SSF81324">
    <property type="entry name" value="Voltage-gated potassium channels"/>
    <property type="match status" value="1"/>
</dbReference>
<name>A0A8X8YKP1_SALSN</name>
<dbReference type="AlphaFoldDB" id="A0A8X8YKP1"/>
<evidence type="ECO:0000256" key="5">
    <source>
        <dbReference type="ARBA" id="ARBA00022882"/>
    </source>
</evidence>
<dbReference type="GO" id="GO:0034702">
    <property type="term" value="C:monoatomic ion channel complex"/>
    <property type="evidence" value="ECO:0007669"/>
    <property type="project" value="UniProtKB-KW"/>
</dbReference>
<keyword evidence="5" id="KW-0813">Transport</keyword>
<reference evidence="12" key="1">
    <citation type="submission" date="2018-01" db="EMBL/GenBank/DDBJ databases">
        <authorList>
            <person name="Mao J.F."/>
        </authorList>
    </citation>
    <scope>NUCLEOTIDE SEQUENCE</scope>
    <source>
        <strain evidence="12">Huo1</strain>
        <tissue evidence="12">Leaf</tissue>
    </source>
</reference>
<keyword evidence="2" id="KW-0633">Potassium transport</keyword>
<evidence type="ECO:0000256" key="3">
    <source>
        <dbReference type="ARBA" id="ARBA00022692"/>
    </source>
</evidence>
<dbReference type="InterPro" id="IPR045319">
    <property type="entry name" value="KAT/AKT"/>
</dbReference>
<keyword evidence="9" id="KW-0407">Ion channel</keyword>
<proteinExistence type="predicted"/>
<protein>
    <recommendedName>
        <fullName evidence="11">Ion transport domain-containing protein</fullName>
    </recommendedName>
</protein>
<reference evidence="12" key="2">
    <citation type="submission" date="2020-08" db="EMBL/GenBank/DDBJ databases">
        <title>Plant Genome Project.</title>
        <authorList>
            <person name="Zhang R.-G."/>
        </authorList>
    </citation>
    <scope>NUCLEOTIDE SEQUENCE</scope>
    <source>
        <strain evidence="12">Huo1</strain>
        <tissue evidence="12">Leaf</tissue>
    </source>
</reference>
<evidence type="ECO:0000256" key="8">
    <source>
        <dbReference type="ARBA" id="ARBA00023136"/>
    </source>
</evidence>
<evidence type="ECO:0000256" key="4">
    <source>
        <dbReference type="ARBA" id="ARBA00022826"/>
    </source>
</evidence>
<evidence type="ECO:0000313" key="12">
    <source>
        <dbReference type="EMBL" id="KAG6431701.1"/>
    </source>
</evidence>
<evidence type="ECO:0000256" key="9">
    <source>
        <dbReference type="ARBA" id="ARBA00023303"/>
    </source>
</evidence>
<feature type="transmembrane region" description="Helical" evidence="10">
    <location>
        <begin position="60"/>
        <end position="83"/>
    </location>
</feature>
<evidence type="ECO:0000256" key="7">
    <source>
        <dbReference type="ARBA" id="ARBA00022989"/>
    </source>
</evidence>
<dbReference type="Proteomes" id="UP000298416">
    <property type="component" value="Unassembled WGS sequence"/>
</dbReference>
<keyword evidence="8 10" id="KW-0472">Membrane</keyword>
<gene>
    <name evidence="12" type="ORF">SASPL_109784</name>
</gene>
<dbReference type="EMBL" id="PNBA02000003">
    <property type="protein sequence ID" value="KAG6431701.1"/>
    <property type="molecule type" value="Genomic_DNA"/>
</dbReference>
<dbReference type="InterPro" id="IPR005821">
    <property type="entry name" value="Ion_trans_dom"/>
</dbReference>
<dbReference type="Gene3D" id="1.10.287.70">
    <property type="match status" value="1"/>
</dbReference>
<keyword evidence="4" id="KW-0631">Potassium channel</keyword>
<evidence type="ECO:0000259" key="11">
    <source>
        <dbReference type="Pfam" id="PF00520"/>
    </source>
</evidence>
<comment type="subcellular location">
    <subcellularLocation>
        <location evidence="1">Membrane</location>
        <topology evidence="1">Multi-pass membrane protein</topology>
    </subcellularLocation>
</comment>
<keyword evidence="5" id="KW-0406">Ion transport</keyword>
<evidence type="ECO:0000313" key="13">
    <source>
        <dbReference type="Proteomes" id="UP000298416"/>
    </source>
</evidence>
<evidence type="ECO:0000256" key="2">
    <source>
        <dbReference type="ARBA" id="ARBA00022538"/>
    </source>
</evidence>
<keyword evidence="7 10" id="KW-1133">Transmembrane helix</keyword>
<feature type="transmembrane region" description="Helical" evidence="10">
    <location>
        <begin position="12"/>
        <end position="40"/>
    </location>
</feature>
<keyword evidence="6" id="KW-0630">Potassium</keyword>
<accession>A0A8X8YKP1</accession>
<feature type="transmembrane region" description="Helical" evidence="10">
    <location>
        <begin position="104"/>
        <end position="126"/>
    </location>
</feature>
<keyword evidence="13" id="KW-1185">Reference proteome</keyword>
<comment type="caution">
    <text evidence="12">The sequence shown here is derived from an EMBL/GenBank/DDBJ whole genome shotgun (WGS) entry which is preliminary data.</text>
</comment>